<evidence type="ECO:0000313" key="2">
    <source>
        <dbReference type="Proteomes" id="UP000321261"/>
    </source>
</evidence>
<accession>A0A561SJ92</accession>
<dbReference type="Proteomes" id="UP000321261">
    <property type="component" value="Unassembled WGS sequence"/>
</dbReference>
<evidence type="ECO:0000313" key="1">
    <source>
        <dbReference type="EMBL" id="TWF74958.1"/>
    </source>
</evidence>
<dbReference type="AlphaFoldDB" id="A0A561SJ92"/>
<dbReference type="OrthoDB" id="242138at2"/>
<dbReference type="EMBL" id="VIWU01000001">
    <property type="protein sequence ID" value="TWF74958.1"/>
    <property type="molecule type" value="Genomic_DNA"/>
</dbReference>
<sequence length="382" mass="42319">MDLLTRADLDLLADRGRPESHLSLFIPTHPFGAGTATDPIRWKNMVSRVQGVLAEEGMRAAEIAELLAPAWELRDDHRAWQYMSDGLAMFLRPGWHRMFRVPAGVPEVATIGDRFVVGPLLRIVTGDGHFLLLALSQRRLRLLEGSLQRVEELELADVPTSLRDVVERPEPRSQAMAFPVAPGRRAGSAVFYGTADDDVKKDEVRRYLRRVADGVRDYLTGQDLPMVLVGLDELISVYRDVNGYPHVTEDAVRRNPDQLSGEELHAAAWPIVEAIMSRERAAAIARFEGLHGTGLASNDPAKIEESARHGRVETLFLAAEPWCWEQLTDRTAVVRLGIDEAFGHCELLDRAAVDTLSGRGHVYAVPEAEVPGGGDVAAIFRY</sequence>
<keyword evidence="2" id="KW-1185">Reference proteome</keyword>
<dbReference type="InterPro" id="IPR041289">
    <property type="entry name" value="Bact_RF_family3"/>
</dbReference>
<dbReference type="Pfam" id="PF18845">
    <property type="entry name" value="baeRF_family3"/>
    <property type="match status" value="1"/>
</dbReference>
<name>A0A561SJ92_9PSEU</name>
<proteinExistence type="predicted"/>
<comment type="caution">
    <text evidence="1">The sequence shown here is derived from an EMBL/GenBank/DDBJ whole genome shotgun (WGS) entry which is preliminary data.</text>
</comment>
<protein>
    <recommendedName>
        <fullName evidence="3">Peptide subunit release factor 1 (ERF1)</fullName>
    </recommendedName>
</protein>
<organism evidence="1 2">
    <name type="scientific">Pseudonocardia hierapolitana</name>
    <dbReference type="NCBI Taxonomy" id="1128676"/>
    <lineage>
        <taxon>Bacteria</taxon>
        <taxon>Bacillati</taxon>
        <taxon>Actinomycetota</taxon>
        <taxon>Actinomycetes</taxon>
        <taxon>Pseudonocardiales</taxon>
        <taxon>Pseudonocardiaceae</taxon>
        <taxon>Pseudonocardia</taxon>
    </lineage>
</organism>
<evidence type="ECO:0008006" key="3">
    <source>
        <dbReference type="Google" id="ProtNLM"/>
    </source>
</evidence>
<dbReference type="RefSeq" id="WP_147254248.1">
    <property type="nucleotide sequence ID" value="NZ_VIWU01000001.1"/>
</dbReference>
<gene>
    <name evidence="1" type="ORF">FHX44_11842</name>
</gene>
<reference evidence="1 2" key="1">
    <citation type="submission" date="2019-06" db="EMBL/GenBank/DDBJ databases">
        <title>Sequencing the genomes of 1000 actinobacteria strains.</title>
        <authorList>
            <person name="Klenk H.-P."/>
        </authorList>
    </citation>
    <scope>NUCLEOTIDE SEQUENCE [LARGE SCALE GENOMIC DNA]</scope>
    <source>
        <strain evidence="1 2">DSM 45671</strain>
    </source>
</reference>